<organism evidence="5 6">
    <name type="scientific">Brooklawnia cerclae</name>
    <dbReference type="NCBI Taxonomy" id="349934"/>
    <lineage>
        <taxon>Bacteria</taxon>
        <taxon>Bacillati</taxon>
        <taxon>Actinomycetota</taxon>
        <taxon>Actinomycetes</taxon>
        <taxon>Propionibacteriales</taxon>
        <taxon>Propionibacteriaceae</taxon>
        <taxon>Brooklawnia</taxon>
    </lineage>
</organism>
<dbReference type="EC" id="1.1.1.346" evidence="5"/>
<dbReference type="RefSeq" id="WP_341770080.1">
    <property type="nucleotide sequence ID" value="NZ_BAAAOO010000011.1"/>
</dbReference>
<dbReference type="Gene3D" id="3.20.20.100">
    <property type="entry name" value="NADP-dependent oxidoreductase domain"/>
    <property type="match status" value="1"/>
</dbReference>
<keyword evidence="2" id="KW-0521">NADP</keyword>
<sequence length="317" mass="34679">MTDEAVVVHTGTTRSLRFDEHPEVTTGAGTPAPVPLITLNNGVRMPQLGLGVWQAGDADTERAVRFAIDEAGYRHIDTARIYGNEAAVGKAVRESSVPREEIFVTTKLWNADQGDGSTIAAFDASLQRLGLDYVDLYLIHWPLKGSDRFIETWLALEKLLASGRTRAIGVANNKPHHLQTLFEHGSVVPAVNQIELHPHLPQHLTREFDEDHGVVTESWSPLGGSDRQGWGPASKPNTLLGDPLLTGIGAAHGKTAAQVMIRWHIQNGLVVIPKSVHEDRIRQNIDVFDFELTGGEIEQIAGLDNGQRVGKDPDDFV</sequence>
<dbReference type="EMBL" id="JAAMOZ010000001">
    <property type="protein sequence ID" value="NIH57134.1"/>
    <property type="molecule type" value="Genomic_DNA"/>
</dbReference>
<evidence type="ECO:0000256" key="3">
    <source>
        <dbReference type="ARBA" id="ARBA00023002"/>
    </source>
</evidence>
<dbReference type="InterPro" id="IPR036812">
    <property type="entry name" value="NAD(P)_OxRdtase_dom_sf"/>
</dbReference>
<evidence type="ECO:0000313" key="5">
    <source>
        <dbReference type="EMBL" id="NIH57134.1"/>
    </source>
</evidence>
<dbReference type="PIRSF" id="PIRSF000097">
    <property type="entry name" value="AKR"/>
    <property type="match status" value="1"/>
</dbReference>
<dbReference type="PROSITE" id="PS00063">
    <property type="entry name" value="ALDOKETO_REDUCTASE_3"/>
    <property type="match status" value="1"/>
</dbReference>
<dbReference type="Pfam" id="PF00248">
    <property type="entry name" value="Aldo_ket_red"/>
    <property type="match status" value="1"/>
</dbReference>
<dbReference type="PROSITE" id="PS00798">
    <property type="entry name" value="ALDOKETO_REDUCTASE_1"/>
    <property type="match status" value="1"/>
</dbReference>
<dbReference type="InterPro" id="IPR018170">
    <property type="entry name" value="Aldo/ket_reductase_CS"/>
</dbReference>
<dbReference type="InterPro" id="IPR020471">
    <property type="entry name" value="AKR"/>
</dbReference>
<feature type="domain" description="NADP-dependent oxidoreductase" evidence="4">
    <location>
        <begin position="48"/>
        <end position="303"/>
    </location>
</feature>
<dbReference type="PRINTS" id="PR00069">
    <property type="entry name" value="ALDKETRDTASE"/>
</dbReference>
<dbReference type="GO" id="GO:0016491">
    <property type="term" value="F:oxidoreductase activity"/>
    <property type="evidence" value="ECO:0007669"/>
    <property type="project" value="UniProtKB-KW"/>
</dbReference>
<dbReference type="SUPFAM" id="SSF51430">
    <property type="entry name" value="NAD(P)-linked oxidoreductase"/>
    <property type="match status" value="1"/>
</dbReference>
<dbReference type="Proteomes" id="UP000749311">
    <property type="component" value="Unassembled WGS sequence"/>
</dbReference>
<evidence type="ECO:0000256" key="1">
    <source>
        <dbReference type="ARBA" id="ARBA00007905"/>
    </source>
</evidence>
<dbReference type="PANTHER" id="PTHR43827">
    <property type="entry name" value="2,5-DIKETO-D-GLUCONIC ACID REDUCTASE"/>
    <property type="match status" value="1"/>
</dbReference>
<protein>
    <submittedName>
        <fullName evidence="5">2,5-diketo-D-gluconate reductase A</fullName>
        <ecNumber evidence="5">1.1.1.346</ecNumber>
    </submittedName>
</protein>
<proteinExistence type="inferred from homology"/>
<evidence type="ECO:0000256" key="2">
    <source>
        <dbReference type="ARBA" id="ARBA00022857"/>
    </source>
</evidence>
<evidence type="ECO:0000259" key="4">
    <source>
        <dbReference type="Pfam" id="PF00248"/>
    </source>
</evidence>
<name>A0ABX0SGV7_9ACTN</name>
<keyword evidence="3 5" id="KW-0560">Oxidoreductase</keyword>
<comment type="caution">
    <text evidence="5">The sequence shown here is derived from an EMBL/GenBank/DDBJ whole genome shotgun (WGS) entry which is preliminary data.</text>
</comment>
<comment type="similarity">
    <text evidence="1">Belongs to the aldo/keto reductase family.</text>
</comment>
<gene>
    <name evidence="5" type="ORF">FB473_001779</name>
</gene>
<dbReference type="InterPro" id="IPR023210">
    <property type="entry name" value="NADP_OxRdtase_dom"/>
</dbReference>
<keyword evidence="6" id="KW-1185">Reference proteome</keyword>
<accession>A0ABX0SGV7</accession>
<reference evidence="5 6" key="1">
    <citation type="submission" date="2020-02" db="EMBL/GenBank/DDBJ databases">
        <title>Sequencing the genomes of 1000 actinobacteria strains.</title>
        <authorList>
            <person name="Klenk H.-P."/>
        </authorList>
    </citation>
    <scope>NUCLEOTIDE SEQUENCE [LARGE SCALE GENOMIC DNA]</scope>
    <source>
        <strain evidence="5 6">DSM 19609</strain>
    </source>
</reference>
<dbReference type="PANTHER" id="PTHR43827:SF3">
    <property type="entry name" value="NADP-DEPENDENT OXIDOREDUCTASE DOMAIN-CONTAINING PROTEIN"/>
    <property type="match status" value="1"/>
</dbReference>
<evidence type="ECO:0000313" key="6">
    <source>
        <dbReference type="Proteomes" id="UP000749311"/>
    </source>
</evidence>